<dbReference type="Gene3D" id="1.10.10.10">
    <property type="entry name" value="Winged helix-like DNA-binding domain superfamily/Winged helix DNA-binding domain"/>
    <property type="match status" value="1"/>
</dbReference>
<dbReference type="SUPFAM" id="SSF52172">
    <property type="entry name" value="CheY-like"/>
    <property type="match status" value="1"/>
</dbReference>
<keyword evidence="2" id="KW-0902">Two-component regulatory system</keyword>
<dbReference type="SUPFAM" id="SSF46894">
    <property type="entry name" value="C-terminal effector domain of the bipartite response regulators"/>
    <property type="match status" value="1"/>
</dbReference>
<evidence type="ECO:0000256" key="4">
    <source>
        <dbReference type="ARBA" id="ARBA00023125"/>
    </source>
</evidence>
<dbReference type="CDD" id="cd17624">
    <property type="entry name" value="REC_OmpR_PmrA-like"/>
    <property type="match status" value="1"/>
</dbReference>
<dbReference type="InterPro" id="IPR001789">
    <property type="entry name" value="Sig_transdc_resp-reg_receiver"/>
</dbReference>
<keyword evidence="3" id="KW-0805">Transcription regulation</keyword>
<comment type="caution">
    <text evidence="10">The sequence shown here is derived from an EMBL/GenBank/DDBJ whole genome shotgun (WGS) entry which is preliminary data.</text>
</comment>
<evidence type="ECO:0000256" key="5">
    <source>
        <dbReference type="ARBA" id="ARBA00023163"/>
    </source>
</evidence>
<dbReference type="PANTHER" id="PTHR48111">
    <property type="entry name" value="REGULATOR OF RPOS"/>
    <property type="match status" value="1"/>
</dbReference>
<feature type="domain" description="Response regulatory" evidence="8">
    <location>
        <begin position="2"/>
        <end position="116"/>
    </location>
</feature>
<dbReference type="Pfam" id="PF00486">
    <property type="entry name" value="Trans_reg_C"/>
    <property type="match status" value="1"/>
</dbReference>
<evidence type="ECO:0000256" key="7">
    <source>
        <dbReference type="PROSITE-ProRule" id="PRU01091"/>
    </source>
</evidence>
<accession>A0ABQ6E1M2</accession>
<proteinExistence type="predicted"/>
<dbReference type="Pfam" id="PF00072">
    <property type="entry name" value="Response_reg"/>
    <property type="match status" value="1"/>
</dbReference>
<dbReference type="SMART" id="SM00862">
    <property type="entry name" value="Trans_reg_C"/>
    <property type="match status" value="1"/>
</dbReference>
<protein>
    <submittedName>
        <fullName evidence="10">DNA-binding response regulator</fullName>
    </submittedName>
</protein>
<dbReference type="SMART" id="SM00448">
    <property type="entry name" value="REC"/>
    <property type="match status" value="1"/>
</dbReference>
<keyword evidence="11" id="KW-1185">Reference proteome</keyword>
<keyword evidence="4 7" id="KW-0238">DNA-binding</keyword>
<evidence type="ECO:0000313" key="10">
    <source>
        <dbReference type="EMBL" id="GLS91118.1"/>
    </source>
</evidence>
<organism evidence="10 11">
    <name type="scientific">Psychromonas marina</name>
    <dbReference type="NCBI Taxonomy" id="88364"/>
    <lineage>
        <taxon>Bacteria</taxon>
        <taxon>Pseudomonadati</taxon>
        <taxon>Pseudomonadota</taxon>
        <taxon>Gammaproteobacteria</taxon>
        <taxon>Alteromonadales</taxon>
        <taxon>Psychromonadaceae</taxon>
        <taxon>Psychromonas</taxon>
    </lineage>
</organism>
<dbReference type="InterPro" id="IPR011006">
    <property type="entry name" value="CheY-like_superfamily"/>
</dbReference>
<feature type="DNA-binding region" description="OmpR/PhoB-type" evidence="7">
    <location>
        <begin position="123"/>
        <end position="220"/>
    </location>
</feature>
<dbReference type="InterPro" id="IPR039420">
    <property type="entry name" value="WalR-like"/>
</dbReference>
<evidence type="ECO:0000256" key="2">
    <source>
        <dbReference type="ARBA" id="ARBA00023012"/>
    </source>
</evidence>
<evidence type="ECO:0000259" key="8">
    <source>
        <dbReference type="PROSITE" id="PS50110"/>
    </source>
</evidence>
<evidence type="ECO:0000256" key="6">
    <source>
        <dbReference type="PROSITE-ProRule" id="PRU00169"/>
    </source>
</evidence>
<evidence type="ECO:0000256" key="1">
    <source>
        <dbReference type="ARBA" id="ARBA00022553"/>
    </source>
</evidence>
<dbReference type="InterPro" id="IPR016032">
    <property type="entry name" value="Sig_transdc_resp-reg_C-effctor"/>
</dbReference>
<keyword evidence="5" id="KW-0804">Transcription</keyword>
<dbReference type="CDD" id="cd00383">
    <property type="entry name" value="trans_reg_C"/>
    <property type="match status" value="1"/>
</dbReference>
<dbReference type="RefSeq" id="WP_284204244.1">
    <property type="nucleotide sequence ID" value="NZ_BSPQ01000010.1"/>
</dbReference>
<dbReference type="InterPro" id="IPR036388">
    <property type="entry name" value="WH-like_DNA-bd_sf"/>
</dbReference>
<dbReference type="Gene3D" id="3.40.50.2300">
    <property type="match status" value="1"/>
</dbReference>
<name>A0ABQ6E1M2_9GAMM</name>
<dbReference type="GO" id="GO:0003677">
    <property type="term" value="F:DNA binding"/>
    <property type="evidence" value="ECO:0007669"/>
    <property type="project" value="UniProtKB-KW"/>
</dbReference>
<feature type="modified residue" description="4-aspartylphosphate" evidence="6">
    <location>
        <position position="51"/>
    </location>
</feature>
<dbReference type="EMBL" id="BSPQ01000010">
    <property type="protein sequence ID" value="GLS91118.1"/>
    <property type="molecule type" value="Genomic_DNA"/>
</dbReference>
<gene>
    <name evidence="10" type="ORF">GCM10007916_21870</name>
</gene>
<evidence type="ECO:0000259" key="9">
    <source>
        <dbReference type="PROSITE" id="PS51755"/>
    </source>
</evidence>
<keyword evidence="1 6" id="KW-0597">Phosphoprotein</keyword>
<dbReference type="PANTHER" id="PTHR48111:SF22">
    <property type="entry name" value="REGULATOR OF RPOS"/>
    <property type="match status" value="1"/>
</dbReference>
<dbReference type="PROSITE" id="PS50110">
    <property type="entry name" value="RESPONSE_REGULATORY"/>
    <property type="match status" value="1"/>
</dbReference>
<evidence type="ECO:0000256" key="3">
    <source>
        <dbReference type="ARBA" id="ARBA00023015"/>
    </source>
</evidence>
<dbReference type="Gene3D" id="6.10.250.690">
    <property type="match status" value="1"/>
</dbReference>
<evidence type="ECO:0000313" key="11">
    <source>
        <dbReference type="Proteomes" id="UP001157353"/>
    </source>
</evidence>
<dbReference type="Proteomes" id="UP001157353">
    <property type="component" value="Unassembled WGS sequence"/>
</dbReference>
<dbReference type="InterPro" id="IPR001867">
    <property type="entry name" value="OmpR/PhoB-type_DNA-bd"/>
</dbReference>
<feature type="domain" description="OmpR/PhoB-type" evidence="9">
    <location>
        <begin position="123"/>
        <end position="220"/>
    </location>
</feature>
<sequence length="221" mass="24780">MIVLVVEDNRTLAGNISEFLEAHGFECDYADNGNLGLRLAMTQAFNVIILDLMLPGKDGMSICTELRNSGITTPILMLTARDSLEDKLQGFNAGADDYLVKPFDLPELVARVKALSKRVNKQENKLVVNDLSMEVDLRIVTRAGQRIELNNACWKILEALMRTYPKVVTRQQIEQVVWPDQLPDSDVLKSHIYKLRQQVDKPFDSPLIQTVRGVGLVLGSE</sequence>
<reference evidence="11" key="1">
    <citation type="journal article" date="2019" name="Int. J. Syst. Evol. Microbiol.">
        <title>The Global Catalogue of Microorganisms (GCM) 10K type strain sequencing project: providing services to taxonomists for standard genome sequencing and annotation.</title>
        <authorList>
            <consortium name="The Broad Institute Genomics Platform"/>
            <consortium name="The Broad Institute Genome Sequencing Center for Infectious Disease"/>
            <person name="Wu L."/>
            <person name="Ma J."/>
        </authorList>
    </citation>
    <scope>NUCLEOTIDE SEQUENCE [LARGE SCALE GENOMIC DNA]</scope>
    <source>
        <strain evidence="11">NBRC 103166</strain>
    </source>
</reference>
<dbReference type="PROSITE" id="PS51755">
    <property type="entry name" value="OMPR_PHOB"/>
    <property type="match status" value="1"/>
</dbReference>